<accession>A0A919P3V1</accession>
<evidence type="ECO:0000256" key="1">
    <source>
        <dbReference type="SAM" id="MobiDB-lite"/>
    </source>
</evidence>
<proteinExistence type="predicted"/>
<evidence type="ECO:0000313" key="3">
    <source>
        <dbReference type="Proteomes" id="UP000632740"/>
    </source>
</evidence>
<name>A0A919P3V1_9CELL</name>
<evidence type="ECO:0000313" key="2">
    <source>
        <dbReference type="EMBL" id="GIG21765.1"/>
    </source>
</evidence>
<dbReference type="EMBL" id="BONK01000008">
    <property type="protein sequence ID" value="GIG21765.1"/>
    <property type="molecule type" value="Genomic_DNA"/>
</dbReference>
<reference evidence="2" key="1">
    <citation type="submission" date="2021-01" db="EMBL/GenBank/DDBJ databases">
        <title>Whole genome shotgun sequence of Cellulomonas chitinilytica NBRC 110799.</title>
        <authorList>
            <person name="Komaki H."/>
            <person name="Tamura T."/>
        </authorList>
    </citation>
    <scope>NUCLEOTIDE SEQUENCE</scope>
    <source>
        <strain evidence="2">NBRC 110799</strain>
    </source>
</reference>
<organism evidence="2 3">
    <name type="scientific">Cellulomonas chitinilytica</name>
    <dbReference type="NCBI Taxonomy" id="398759"/>
    <lineage>
        <taxon>Bacteria</taxon>
        <taxon>Bacillati</taxon>
        <taxon>Actinomycetota</taxon>
        <taxon>Actinomycetes</taxon>
        <taxon>Micrococcales</taxon>
        <taxon>Cellulomonadaceae</taxon>
        <taxon>Cellulomonas</taxon>
    </lineage>
</organism>
<comment type="caution">
    <text evidence="2">The sequence shown here is derived from an EMBL/GenBank/DDBJ whole genome shotgun (WGS) entry which is preliminary data.</text>
</comment>
<sequence>MRRTPLAAACDPARCTTLGHAALGVHRSVGAQWYPGAVAARSGECGAEGCTRAVLTGGLCGSHYMRRLRYGDPFGVPPPRWVDLTGRRFGQLVVVERDGHRWRVECDCGRSVSVTVGNLNAGKSRSCGDRRRHRRRAVAGYGAAHRRVRTDRGPAQAHPCVDCGLPARQWSYAHADPEELIQDGKPYSLDPWQYVPRCVPCHVRVDLAELAGRHLNPPSNPPEQPDLFPTADPADDP</sequence>
<gene>
    <name evidence="2" type="ORF">Cch01nite_24890</name>
</gene>
<dbReference type="Proteomes" id="UP000632740">
    <property type="component" value="Unassembled WGS sequence"/>
</dbReference>
<feature type="region of interest" description="Disordered" evidence="1">
    <location>
        <begin position="213"/>
        <end position="237"/>
    </location>
</feature>
<protein>
    <submittedName>
        <fullName evidence="2">Uncharacterized protein</fullName>
    </submittedName>
</protein>
<keyword evidence="3" id="KW-1185">Reference proteome</keyword>
<dbReference type="AlphaFoldDB" id="A0A919P3V1"/>